<dbReference type="Pfam" id="PF20684">
    <property type="entry name" value="Fung_rhodopsin"/>
    <property type="match status" value="1"/>
</dbReference>
<evidence type="ECO:0000313" key="10">
    <source>
        <dbReference type="Proteomes" id="UP001232148"/>
    </source>
</evidence>
<evidence type="ECO:0000256" key="6">
    <source>
        <dbReference type="SAM" id="MobiDB-lite"/>
    </source>
</evidence>
<keyword evidence="3 7" id="KW-1133">Transmembrane helix</keyword>
<dbReference type="AlphaFoldDB" id="A0AAD9HNP6"/>
<comment type="caution">
    <text evidence="9">The sequence shown here is derived from an EMBL/GenBank/DDBJ whole genome shotgun (WGS) entry which is preliminary data.</text>
</comment>
<sequence length="500" mass="54790">MSNMPPPGLRVGTGTGLGPLLALRVVDPDPAAAAAAASATATTTATPPWLLLPRPEDPNEWRGAPVVCFAVLSAAIATAFVCMRFYTRARILRTIEWEDWTILASLVFAIATSAGMIIQLKFGLGDHLYYAWPSYASYIEAGTFTNLAYSVSLTLTKVSILLLYIRVFAYDLVCLLSKIMLGVVAVSHAWIIASILTTCIPLSAAWNFDPLSPPVYCHPFSVFWGNACIHLVTDFFIFLLPLPVIASMRLPRRQKMGLYFVFSLAFLVCAISILRLVRLFHTDETMEQVLDVTWSAVRIANLTCIEVHAAIITACLTTLKPLFTRLFPSLDASPARRKGSFSSSRSSASSHHHGGGGAPATATRGDWEKNFSSANPEAHYKRPLTIGTKSSRPRVCRDTFASIDAMKLALSPTTPRDDNDERADVLSSLRPAADVRNGQDGEFRLAEVDAGAPLRWPSRLVRKSRLQMPQGARTRGSTLRSHQSQRSVERFGPSIPENRI</sequence>
<name>A0AAD9HNP6_9PEZI</name>
<protein>
    <recommendedName>
        <fullName evidence="8">Rhodopsin domain-containing protein</fullName>
    </recommendedName>
</protein>
<comment type="similarity">
    <text evidence="5">Belongs to the SAT4 family.</text>
</comment>
<feature type="transmembrane region" description="Helical" evidence="7">
    <location>
        <begin position="179"/>
        <end position="203"/>
    </location>
</feature>
<feature type="compositionally biased region" description="Polar residues" evidence="6">
    <location>
        <begin position="475"/>
        <end position="486"/>
    </location>
</feature>
<feature type="transmembrane region" description="Helical" evidence="7">
    <location>
        <begin position="63"/>
        <end position="87"/>
    </location>
</feature>
<dbReference type="PANTHER" id="PTHR33048">
    <property type="entry name" value="PTH11-LIKE INTEGRAL MEMBRANE PROTEIN (AFU_ORTHOLOGUE AFUA_5G11245)"/>
    <property type="match status" value="1"/>
</dbReference>
<evidence type="ECO:0000313" key="9">
    <source>
        <dbReference type="EMBL" id="KAK2031114.1"/>
    </source>
</evidence>
<feature type="transmembrane region" description="Helical" evidence="7">
    <location>
        <begin position="223"/>
        <end position="246"/>
    </location>
</feature>
<accession>A0AAD9HNP6</accession>
<evidence type="ECO:0000256" key="1">
    <source>
        <dbReference type="ARBA" id="ARBA00004141"/>
    </source>
</evidence>
<feature type="transmembrane region" description="Helical" evidence="7">
    <location>
        <begin position="99"/>
        <end position="120"/>
    </location>
</feature>
<feature type="region of interest" description="Disordered" evidence="6">
    <location>
        <begin position="338"/>
        <end position="374"/>
    </location>
</feature>
<feature type="domain" description="Rhodopsin" evidence="8">
    <location>
        <begin position="83"/>
        <end position="325"/>
    </location>
</feature>
<dbReference type="GO" id="GO:0016020">
    <property type="term" value="C:membrane"/>
    <property type="evidence" value="ECO:0007669"/>
    <property type="project" value="UniProtKB-SubCell"/>
</dbReference>
<evidence type="ECO:0000256" key="5">
    <source>
        <dbReference type="ARBA" id="ARBA00038359"/>
    </source>
</evidence>
<dbReference type="PANTHER" id="PTHR33048:SF47">
    <property type="entry name" value="INTEGRAL MEMBRANE PROTEIN-RELATED"/>
    <property type="match status" value="1"/>
</dbReference>
<evidence type="ECO:0000256" key="4">
    <source>
        <dbReference type="ARBA" id="ARBA00023136"/>
    </source>
</evidence>
<comment type="subcellular location">
    <subcellularLocation>
        <location evidence="1">Membrane</location>
        <topology evidence="1">Multi-pass membrane protein</topology>
    </subcellularLocation>
</comment>
<dbReference type="InterPro" id="IPR052337">
    <property type="entry name" value="SAT4-like"/>
</dbReference>
<evidence type="ECO:0000259" key="8">
    <source>
        <dbReference type="Pfam" id="PF20684"/>
    </source>
</evidence>
<dbReference type="Proteomes" id="UP001232148">
    <property type="component" value="Unassembled WGS sequence"/>
</dbReference>
<reference evidence="9" key="1">
    <citation type="submission" date="2021-06" db="EMBL/GenBank/DDBJ databases">
        <title>Comparative genomics, transcriptomics and evolutionary studies reveal genomic signatures of adaptation to plant cell wall in hemibiotrophic fungi.</title>
        <authorList>
            <consortium name="DOE Joint Genome Institute"/>
            <person name="Baroncelli R."/>
            <person name="Diaz J.F."/>
            <person name="Benocci T."/>
            <person name="Peng M."/>
            <person name="Battaglia E."/>
            <person name="Haridas S."/>
            <person name="Andreopoulos W."/>
            <person name="Labutti K."/>
            <person name="Pangilinan J."/>
            <person name="Floch G.L."/>
            <person name="Makela M.R."/>
            <person name="Henrissat B."/>
            <person name="Grigoriev I.V."/>
            <person name="Crouch J.A."/>
            <person name="De Vries R.P."/>
            <person name="Sukno S.A."/>
            <person name="Thon M.R."/>
        </authorList>
    </citation>
    <scope>NUCLEOTIDE SEQUENCE</scope>
    <source>
        <strain evidence="9">MAFF235873</strain>
    </source>
</reference>
<feature type="region of interest" description="Disordered" evidence="6">
    <location>
        <begin position="466"/>
        <end position="500"/>
    </location>
</feature>
<gene>
    <name evidence="9" type="ORF">LX32DRAFT_726864</name>
</gene>
<dbReference type="InterPro" id="IPR049326">
    <property type="entry name" value="Rhodopsin_dom_fungi"/>
</dbReference>
<keyword evidence="10" id="KW-1185">Reference proteome</keyword>
<keyword evidence="4 7" id="KW-0472">Membrane</keyword>
<evidence type="ECO:0000256" key="2">
    <source>
        <dbReference type="ARBA" id="ARBA00022692"/>
    </source>
</evidence>
<feature type="transmembrane region" description="Helical" evidence="7">
    <location>
        <begin position="258"/>
        <end position="277"/>
    </location>
</feature>
<organism evidence="9 10">
    <name type="scientific">Colletotrichum zoysiae</name>
    <dbReference type="NCBI Taxonomy" id="1216348"/>
    <lineage>
        <taxon>Eukaryota</taxon>
        <taxon>Fungi</taxon>
        <taxon>Dikarya</taxon>
        <taxon>Ascomycota</taxon>
        <taxon>Pezizomycotina</taxon>
        <taxon>Sordariomycetes</taxon>
        <taxon>Hypocreomycetidae</taxon>
        <taxon>Glomerellales</taxon>
        <taxon>Glomerellaceae</taxon>
        <taxon>Colletotrichum</taxon>
        <taxon>Colletotrichum graminicola species complex</taxon>
    </lineage>
</organism>
<keyword evidence="2 7" id="KW-0812">Transmembrane</keyword>
<evidence type="ECO:0000256" key="3">
    <source>
        <dbReference type="ARBA" id="ARBA00022989"/>
    </source>
</evidence>
<evidence type="ECO:0000256" key="7">
    <source>
        <dbReference type="SAM" id="Phobius"/>
    </source>
</evidence>
<proteinExistence type="inferred from homology"/>
<feature type="compositionally biased region" description="Low complexity" evidence="6">
    <location>
        <begin position="340"/>
        <end position="349"/>
    </location>
</feature>
<dbReference type="EMBL" id="MU842844">
    <property type="protein sequence ID" value="KAK2031114.1"/>
    <property type="molecule type" value="Genomic_DNA"/>
</dbReference>
<feature type="transmembrane region" description="Helical" evidence="7">
    <location>
        <begin position="147"/>
        <end position="167"/>
    </location>
</feature>